<comment type="caution">
    <text evidence="3">The sequence shown here is derived from an EMBL/GenBank/DDBJ whole genome shotgun (WGS) entry which is preliminary data.</text>
</comment>
<dbReference type="AlphaFoldDB" id="A0A6A3N6Q7"/>
<name>A0A6A3N6Q7_9STRA</name>
<reference evidence="3 4" key="1">
    <citation type="submission" date="2018-09" db="EMBL/GenBank/DDBJ databases">
        <title>Genomic investigation of the strawberry pathogen Phytophthora fragariae indicates pathogenicity is determined by transcriptional variation in three key races.</title>
        <authorList>
            <person name="Adams T.M."/>
            <person name="Armitage A.D."/>
            <person name="Sobczyk M.K."/>
            <person name="Bates H.J."/>
            <person name="Dunwell J.M."/>
            <person name="Nellist C.F."/>
            <person name="Harrison R.J."/>
        </authorList>
    </citation>
    <scope>NUCLEOTIDE SEQUENCE [LARGE SCALE GENOMIC DNA]</scope>
    <source>
        <strain evidence="3 4">SCRP249</strain>
    </source>
</reference>
<protein>
    <recommendedName>
        <fullName evidence="2">DDE-1 domain-containing protein</fullName>
    </recommendedName>
</protein>
<accession>A0A6A3N6Q7</accession>
<proteinExistence type="predicted"/>
<dbReference type="GO" id="GO:0005634">
    <property type="term" value="C:nucleus"/>
    <property type="evidence" value="ECO:0007669"/>
    <property type="project" value="TreeGrafter"/>
</dbReference>
<feature type="domain" description="DDE-1" evidence="2">
    <location>
        <begin position="2"/>
        <end position="149"/>
    </location>
</feature>
<gene>
    <name evidence="3" type="ORF">PR001_g6728</name>
</gene>
<dbReference type="EMBL" id="QXFV01000321">
    <property type="protein sequence ID" value="KAE9041183.1"/>
    <property type="molecule type" value="Genomic_DNA"/>
</dbReference>
<evidence type="ECO:0000259" key="2">
    <source>
        <dbReference type="Pfam" id="PF03184"/>
    </source>
</evidence>
<feature type="region of interest" description="Disordered" evidence="1">
    <location>
        <begin position="155"/>
        <end position="180"/>
    </location>
</feature>
<organism evidence="3 4">
    <name type="scientific">Phytophthora rubi</name>
    <dbReference type="NCBI Taxonomy" id="129364"/>
    <lineage>
        <taxon>Eukaryota</taxon>
        <taxon>Sar</taxon>
        <taxon>Stramenopiles</taxon>
        <taxon>Oomycota</taxon>
        <taxon>Peronosporomycetes</taxon>
        <taxon>Peronosporales</taxon>
        <taxon>Peronosporaceae</taxon>
        <taxon>Phytophthora</taxon>
    </lineage>
</organism>
<dbReference type="GO" id="GO:0003677">
    <property type="term" value="F:DNA binding"/>
    <property type="evidence" value="ECO:0007669"/>
    <property type="project" value="TreeGrafter"/>
</dbReference>
<feature type="non-terminal residue" evidence="3">
    <location>
        <position position="1"/>
    </location>
</feature>
<dbReference type="Pfam" id="PF03184">
    <property type="entry name" value="DDE_1"/>
    <property type="match status" value="1"/>
</dbReference>
<dbReference type="PANTHER" id="PTHR19303:SF73">
    <property type="entry name" value="PROTEIN PDC2"/>
    <property type="match status" value="1"/>
</dbReference>
<feature type="region of interest" description="Disordered" evidence="1">
    <location>
        <begin position="329"/>
        <end position="367"/>
    </location>
</feature>
<dbReference type="InterPro" id="IPR050863">
    <property type="entry name" value="CenT-Element_Derived"/>
</dbReference>
<feature type="region of interest" description="Disordered" evidence="1">
    <location>
        <begin position="198"/>
        <end position="225"/>
    </location>
</feature>
<dbReference type="Proteomes" id="UP000429607">
    <property type="component" value="Unassembled WGS sequence"/>
</dbReference>
<evidence type="ECO:0000313" key="4">
    <source>
        <dbReference type="Proteomes" id="UP000429607"/>
    </source>
</evidence>
<sequence length="381" mass="41535">AQKPRCFGKKTAEQLGYLYRKSTKAWMNSKIYQNWLLQLDKEMRAAKRHILLLVDNVSSHALGDMVLTNIKVQKLPANTTTYLQPLDAGVIASFKARFRSLQIDHGIERFEADANVNGQSAYKIDQLQAMQWSSLLWSSTEAKTVAHCWQKTGLATPLRGNDESDEDGEDEGVEEGDADGEIVDLMLKCADIRSSRARSHRRVSPYPARGNVAHQDPPEDEETPDTVFAAEQAASGGFAQVLRTAAGAESQADCVGQQRVSAGSSQDLRAPVGAEHQVHQVVRERAAAGLTPDLPVAAGASHEVGQAVLECVAEALSWSYKQPLELGAAKNKSCKSESQPESASQTCPSLVEQATTKDKQCQSDSQPEALLRSCKQLLELH</sequence>
<evidence type="ECO:0000256" key="1">
    <source>
        <dbReference type="SAM" id="MobiDB-lite"/>
    </source>
</evidence>
<feature type="compositionally biased region" description="Polar residues" evidence="1">
    <location>
        <begin position="336"/>
        <end position="354"/>
    </location>
</feature>
<feature type="compositionally biased region" description="Acidic residues" evidence="1">
    <location>
        <begin position="163"/>
        <end position="180"/>
    </location>
</feature>
<dbReference type="PANTHER" id="PTHR19303">
    <property type="entry name" value="TRANSPOSON"/>
    <property type="match status" value="1"/>
</dbReference>
<evidence type="ECO:0000313" key="3">
    <source>
        <dbReference type="EMBL" id="KAE9041183.1"/>
    </source>
</evidence>
<dbReference type="InterPro" id="IPR004875">
    <property type="entry name" value="DDE_SF_endonuclease_dom"/>
</dbReference>